<reference evidence="3" key="1">
    <citation type="submission" date="2016-10" db="EMBL/GenBank/DDBJ databases">
        <authorList>
            <person name="Jeantristanb JTB J.-T."/>
            <person name="Ricardo R."/>
        </authorList>
    </citation>
    <scope>NUCLEOTIDE SEQUENCE [LARGE SCALE GENOMIC DNA]</scope>
</reference>
<keyword evidence="1" id="KW-1133">Transmembrane helix</keyword>
<accession>A0A2X0LCE5</accession>
<dbReference type="AlphaFoldDB" id="A0A2X0LCE5"/>
<protein>
    <submittedName>
        <fullName evidence="2">BZ3500_MvSof-1268-A1-R1_Chr3-1g05453 protein</fullName>
    </submittedName>
</protein>
<organism evidence="2 3">
    <name type="scientific">Microbotryum saponariae</name>
    <dbReference type="NCBI Taxonomy" id="289078"/>
    <lineage>
        <taxon>Eukaryota</taxon>
        <taxon>Fungi</taxon>
        <taxon>Dikarya</taxon>
        <taxon>Basidiomycota</taxon>
        <taxon>Pucciniomycotina</taxon>
        <taxon>Microbotryomycetes</taxon>
        <taxon>Microbotryales</taxon>
        <taxon>Microbotryaceae</taxon>
        <taxon>Microbotryum</taxon>
    </lineage>
</organism>
<feature type="transmembrane region" description="Helical" evidence="1">
    <location>
        <begin position="13"/>
        <end position="32"/>
    </location>
</feature>
<evidence type="ECO:0000313" key="2">
    <source>
        <dbReference type="EMBL" id="SCZ98543.1"/>
    </source>
</evidence>
<keyword evidence="3" id="KW-1185">Reference proteome</keyword>
<dbReference type="OrthoDB" id="10312274at2759"/>
<keyword evidence="1" id="KW-0812">Transmembrane</keyword>
<dbReference type="EMBL" id="FMWP01000096">
    <property type="protein sequence ID" value="SCZ98543.1"/>
    <property type="molecule type" value="Genomic_DNA"/>
</dbReference>
<name>A0A2X0LCE5_9BASI</name>
<evidence type="ECO:0000313" key="3">
    <source>
        <dbReference type="Proteomes" id="UP000249723"/>
    </source>
</evidence>
<sequence>MSVVTRLQVHERWLAPVLGFFVGASWTANFILASDRHFRVSDELRRKRYEVNTKRMIAERTRAFNREQQARWEEQQERILRFAQSR</sequence>
<evidence type="ECO:0000256" key="1">
    <source>
        <dbReference type="SAM" id="Phobius"/>
    </source>
</evidence>
<gene>
    <name evidence="2" type="ORF">BZ3500_MVSOF-1268-A1-R1_CHR3-1G05453</name>
</gene>
<proteinExistence type="predicted"/>
<dbReference type="Proteomes" id="UP000249723">
    <property type="component" value="Unassembled WGS sequence"/>
</dbReference>
<keyword evidence="1" id="KW-0472">Membrane</keyword>